<dbReference type="RefSeq" id="WP_058522017.1">
    <property type="nucleotide sequence ID" value="NZ_CAAAIP010000004.1"/>
</dbReference>
<name>A0A0W0ZPH1_9GAMM</name>
<feature type="region of interest" description="Disordered" evidence="1">
    <location>
        <begin position="568"/>
        <end position="643"/>
    </location>
</feature>
<dbReference type="EMBL" id="LNZA01000012">
    <property type="protein sequence ID" value="KTD70809.1"/>
    <property type="molecule type" value="Genomic_DNA"/>
</dbReference>
<dbReference type="PATRIC" id="fig|40335.7.peg.3014"/>
<reference evidence="2 3" key="1">
    <citation type="submission" date="2015-11" db="EMBL/GenBank/DDBJ databases">
        <title>Genomic analysis of 38 Legionella species identifies large and diverse effector repertoires.</title>
        <authorList>
            <person name="Burstein D."/>
            <person name="Amaro F."/>
            <person name="Zusman T."/>
            <person name="Lifshitz Z."/>
            <person name="Cohen O."/>
            <person name="Gilbert J.A."/>
            <person name="Pupko T."/>
            <person name="Shuman H.A."/>
            <person name="Segal G."/>
        </authorList>
    </citation>
    <scope>NUCLEOTIDE SEQUENCE [LARGE SCALE GENOMIC DNA]</scope>
    <source>
        <strain evidence="2 3">ATCC 49180</strain>
    </source>
</reference>
<dbReference type="OrthoDB" id="9905385at2"/>
<dbReference type="Proteomes" id="UP000054693">
    <property type="component" value="Unassembled WGS sequence"/>
</dbReference>
<protein>
    <submittedName>
        <fullName evidence="2">Uncharacterized protein</fullName>
    </submittedName>
</protein>
<comment type="caution">
    <text evidence="2">The sequence shown here is derived from an EMBL/GenBank/DDBJ whole genome shotgun (WGS) entry which is preliminary data.</text>
</comment>
<dbReference type="AlphaFoldDB" id="A0A0W0ZPH1"/>
<evidence type="ECO:0000313" key="3">
    <source>
        <dbReference type="Proteomes" id="UP000054693"/>
    </source>
</evidence>
<organism evidence="2 3">
    <name type="scientific">Legionella tucsonensis</name>
    <dbReference type="NCBI Taxonomy" id="40335"/>
    <lineage>
        <taxon>Bacteria</taxon>
        <taxon>Pseudomonadati</taxon>
        <taxon>Pseudomonadota</taxon>
        <taxon>Gammaproteobacteria</taxon>
        <taxon>Legionellales</taxon>
        <taxon>Legionellaceae</taxon>
        <taxon>Legionella</taxon>
    </lineage>
</organism>
<proteinExistence type="predicted"/>
<accession>A0A0W0ZPH1</accession>
<evidence type="ECO:0000313" key="2">
    <source>
        <dbReference type="EMBL" id="KTD70809.1"/>
    </source>
</evidence>
<evidence type="ECO:0000256" key="1">
    <source>
        <dbReference type="SAM" id="MobiDB-lite"/>
    </source>
</evidence>
<gene>
    <name evidence="2" type="ORF">Ltuc_2820</name>
</gene>
<sequence>MFLRNTKYEKKNSSNSPVQPIAQKISLPKAYIDAKANLLKILAQPRKLDNKGEFGSILLSLEQISQDPEDKRDFEEYSKKIQARAHQRFMEAIKNFVYAVFLGQSELTNDQSKTIQLHIDEILSLCSPSQKKIFTNVASSLIVLLYNKKQILTPEEVSDLEQDLSKKFSDFNPFISPNLKKRIYQDTYIQLAKKFMSLYAISENKSNPALKDTVFDLRERGLSSYCRVFKEILVTLFNEYKITEHSDFLKKVTDPFEEGLSEHILTHGAEVLRKIKASIETNTKTNTLKNLKNSLGRRNKSKNDLTVVETPQLYLEEASQTLISPDLFALNASIRESIALLLQGASTLLPKIEQKPFEEQLAAKFLTNEAVLTLFGNEDNLKQVFLRWFIKVFFRAENSNIRKELFIKLETEVQLPSDVILKFFQLTYNFPDIIKYQPTYATSNQSSFRKNKTKESQNDKYSMYAAYCLKNRDLDPLIISFYQKAKEQVSLFKEKEDQGPEDVNNETVVLRKSKERHPSVTTLFDGNKELKEEVKLQRENSKSKLKLVKLLSSVVGVNKMGFFNSTSSLTESSLTDSLEEDDNDKNEDRNNLQPTTVPRAPQSLEQEKKQGSKLPPRIFPSKELPPVPKNNHKKEMTSYAPSL</sequence>
<keyword evidence="3" id="KW-1185">Reference proteome</keyword>